<keyword evidence="11" id="KW-1185">Reference proteome</keyword>
<evidence type="ECO:0000313" key="10">
    <source>
        <dbReference type="EMBL" id="KND03517.1"/>
    </source>
</evidence>
<feature type="compositionally biased region" description="Low complexity" evidence="8">
    <location>
        <begin position="505"/>
        <end position="524"/>
    </location>
</feature>
<evidence type="ECO:0000256" key="2">
    <source>
        <dbReference type="ARBA" id="ARBA00022723"/>
    </source>
</evidence>
<feature type="domain" description="Zn(2)-C6 fungal-type" evidence="9">
    <location>
        <begin position="215"/>
        <end position="246"/>
    </location>
</feature>
<evidence type="ECO:0000256" key="1">
    <source>
        <dbReference type="ARBA" id="ARBA00004123"/>
    </source>
</evidence>
<organism evidence="10 11">
    <name type="scientific">Spizellomyces punctatus (strain DAOM BR117)</name>
    <dbReference type="NCBI Taxonomy" id="645134"/>
    <lineage>
        <taxon>Eukaryota</taxon>
        <taxon>Fungi</taxon>
        <taxon>Fungi incertae sedis</taxon>
        <taxon>Chytridiomycota</taxon>
        <taxon>Chytridiomycota incertae sedis</taxon>
        <taxon>Chytridiomycetes</taxon>
        <taxon>Spizellomycetales</taxon>
        <taxon>Spizellomycetaceae</taxon>
        <taxon>Spizellomyces</taxon>
    </lineage>
</organism>
<reference evidence="10 11" key="1">
    <citation type="submission" date="2009-08" db="EMBL/GenBank/DDBJ databases">
        <title>The Genome Sequence of Spizellomyces punctatus strain DAOM BR117.</title>
        <authorList>
            <consortium name="The Broad Institute Genome Sequencing Platform"/>
            <person name="Russ C."/>
            <person name="Cuomo C."/>
            <person name="Shea T."/>
            <person name="Young S.K."/>
            <person name="Zeng Q."/>
            <person name="Koehrsen M."/>
            <person name="Haas B."/>
            <person name="Borodovsky M."/>
            <person name="Guigo R."/>
            <person name="Alvarado L."/>
            <person name="Berlin A."/>
            <person name="Bochicchio J."/>
            <person name="Borenstein D."/>
            <person name="Chapman S."/>
            <person name="Chen Z."/>
            <person name="Engels R."/>
            <person name="Freedman E."/>
            <person name="Gellesch M."/>
            <person name="Goldberg J."/>
            <person name="Griggs A."/>
            <person name="Gujja S."/>
            <person name="Heiman D."/>
            <person name="Hepburn T."/>
            <person name="Howarth C."/>
            <person name="Jen D."/>
            <person name="Larson L."/>
            <person name="Lewis B."/>
            <person name="Mehta T."/>
            <person name="Park D."/>
            <person name="Pearson M."/>
            <person name="Roberts A."/>
            <person name="Saif S."/>
            <person name="Shenoy N."/>
            <person name="Sisk P."/>
            <person name="Stolte C."/>
            <person name="Sykes S."/>
            <person name="Thomson T."/>
            <person name="Walk T."/>
            <person name="White J."/>
            <person name="Yandava C."/>
            <person name="Burger G."/>
            <person name="Gray M.W."/>
            <person name="Holland P.W.H."/>
            <person name="King N."/>
            <person name="Lang F.B.F."/>
            <person name="Roger A.J."/>
            <person name="Ruiz-Trillo I."/>
            <person name="Lander E."/>
            <person name="Nusbaum C."/>
        </authorList>
    </citation>
    <scope>NUCLEOTIDE SEQUENCE [LARGE SCALE GENOMIC DNA]</scope>
    <source>
        <strain evidence="10 11">DAOM BR117</strain>
    </source>
</reference>
<feature type="compositionally biased region" description="Polar residues" evidence="8">
    <location>
        <begin position="458"/>
        <end position="491"/>
    </location>
</feature>
<dbReference type="GO" id="GO:0005634">
    <property type="term" value="C:nucleus"/>
    <property type="evidence" value="ECO:0007669"/>
    <property type="project" value="UniProtKB-SubCell"/>
</dbReference>
<dbReference type="OrthoDB" id="65716at2759"/>
<dbReference type="SMART" id="SM00066">
    <property type="entry name" value="GAL4"/>
    <property type="match status" value="1"/>
</dbReference>
<evidence type="ECO:0000256" key="7">
    <source>
        <dbReference type="ARBA" id="ARBA00023242"/>
    </source>
</evidence>
<keyword evidence="2" id="KW-0479">Metal-binding</keyword>
<evidence type="ECO:0000256" key="3">
    <source>
        <dbReference type="ARBA" id="ARBA00022833"/>
    </source>
</evidence>
<comment type="subcellular location">
    <subcellularLocation>
        <location evidence="1">Nucleus</location>
    </subcellularLocation>
</comment>
<dbReference type="eggNOG" id="ENOG502QQGC">
    <property type="taxonomic scope" value="Eukaryota"/>
</dbReference>
<accession>A0A0L0HR03</accession>
<dbReference type="GO" id="GO:0008270">
    <property type="term" value="F:zinc ion binding"/>
    <property type="evidence" value="ECO:0007669"/>
    <property type="project" value="InterPro"/>
</dbReference>
<dbReference type="InterPro" id="IPR036864">
    <property type="entry name" value="Zn2-C6_fun-type_DNA-bd_sf"/>
</dbReference>
<dbReference type="OMA" id="NRWMERN"/>
<dbReference type="GeneID" id="27684693"/>
<dbReference type="Proteomes" id="UP000053201">
    <property type="component" value="Unassembled WGS sequence"/>
</dbReference>
<dbReference type="AlphaFoldDB" id="A0A0L0HR03"/>
<dbReference type="InterPro" id="IPR053045">
    <property type="entry name" value="Zinc_cluster_trans_reg"/>
</dbReference>
<dbReference type="Pfam" id="PF24990">
    <property type="entry name" value="PAS_13"/>
    <property type="match status" value="1"/>
</dbReference>
<evidence type="ECO:0000313" key="11">
    <source>
        <dbReference type="Proteomes" id="UP000053201"/>
    </source>
</evidence>
<dbReference type="SUPFAM" id="SSF57701">
    <property type="entry name" value="Zn2/Cys6 DNA-binding domain"/>
    <property type="match status" value="1"/>
</dbReference>
<keyword evidence="3" id="KW-0862">Zinc</keyword>
<dbReference type="PANTHER" id="PTHR31986">
    <property type="entry name" value="REGULATOR OF DRUG SENSITIVITY 2"/>
    <property type="match status" value="1"/>
</dbReference>
<name>A0A0L0HR03_SPIPD</name>
<sequence>MCPPQGTSSKRSPTIPLIPIGDRRLGCGNPQGLPSNVAREYLQQHHDFTDDLLSLPGMVQIEDLDAMFREMVDMGKFEEGLGFEETVVVEVEDERKRQSGPVIHREGESRASGAGKVKKKTAALRKKVDAARKTVEGCPVGIDGNPVTTRVEQQVQQQQQQLIFQAQAQSAGECLLLGSLPGIDRPPSSVTSTGTTASGEEIVRKDCKRRKVCQACILCRKAHMSCDEARPCGRCVRKGMAHLCMDAPKRGELPKPCNTCPVTIRPAPVKSRSTEFKLAPRLVSGPLAAIGLTPPLTIETVGGALMSASAGSAPSTPLAGDMLPVSATTESPSITTTTSGNTITSSTALSSLQPFASQQLSFVGLLNGKDIVPPTPAPSTSTSLNSNVAFNGTASFNPSIQQPFTALAEATFKTPLPSANLSALPPGLLSFASHSTTVPPPRQSPVFDEHVIPKREITPSSPYQSHPSFSPNPGSRSVTPGTPNSTHTSLAPSTITNDTPPPPSTSSKHQQQQQQLGSGPQQAQPCANFVYSAPSFPQPPNNFFASASVGSEFAALAELWSAVSATTGDELPTSSAPHACTGKGSSRCMTCPFTTLEKFYLTAAGDQPSNLFQASDRLAHVLDAKRSAGLLNPHDYTTGYARLGHHLSTQCTAMSRQRILSVVSAFQTGFAALARTVTDAELLASEEIFERLCLEYDLAFSIQGVPSALWRRTGEIVRANQSFADLVGLPLSILSEGKVCVYELLNEESGVNYWERFGRVAFDPEEKGWMGLATLRKSRGIVNEQEIKCAYSVTVRRDNVGVPLVCAGNFLRSERVESACDVIPDWVREGCEVAERARKKASQKEGNVPAASIAAPPVAPFVPSTPHPPLGTPQPESTVSADIENLVGIVGGPGGMEGDMLRRMLEDLLGVART</sequence>
<evidence type="ECO:0000256" key="5">
    <source>
        <dbReference type="ARBA" id="ARBA00023125"/>
    </source>
</evidence>
<dbReference type="Pfam" id="PF00172">
    <property type="entry name" value="Zn_clus"/>
    <property type="match status" value="1"/>
</dbReference>
<dbReference type="GO" id="GO:0000981">
    <property type="term" value="F:DNA-binding transcription factor activity, RNA polymerase II-specific"/>
    <property type="evidence" value="ECO:0007669"/>
    <property type="project" value="InterPro"/>
</dbReference>
<feature type="region of interest" description="Disordered" evidence="8">
    <location>
        <begin position="98"/>
        <end position="119"/>
    </location>
</feature>
<evidence type="ECO:0000256" key="4">
    <source>
        <dbReference type="ARBA" id="ARBA00023015"/>
    </source>
</evidence>
<dbReference type="PROSITE" id="PS00463">
    <property type="entry name" value="ZN2_CY6_FUNGAL_1"/>
    <property type="match status" value="1"/>
</dbReference>
<dbReference type="GO" id="GO:0000977">
    <property type="term" value="F:RNA polymerase II transcription regulatory region sequence-specific DNA binding"/>
    <property type="evidence" value="ECO:0007669"/>
    <property type="project" value="TreeGrafter"/>
</dbReference>
<feature type="compositionally biased region" description="Basic and acidic residues" evidence="8">
    <location>
        <begin position="98"/>
        <end position="109"/>
    </location>
</feature>
<dbReference type="PROSITE" id="PS50048">
    <property type="entry name" value="ZN2_CY6_FUNGAL_2"/>
    <property type="match status" value="1"/>
</dbReference>
<dbReference type="Gene3D" id="4.10.240.10">
    <property type="entry name" value="Zn(2)-C6 fungal-type DNA-binding domain"/>
    <property type="match status" value="1"/>
</dbReference>
<dbReference type="STRING" id="645134.A0A0L0HR03"/>
<keyword evidence="4" id="KW-0805">Transcription regulation</keyword>
<keyword evidence="6" id="KW-0804">Transcription</keyword>
<dbReference type="InterPro" id="IPR001138">
    <property type="entry name" value="Zn2Cys6_DnaBD"/>
</dbReference>
<dbReference type="EMBL" id="KQ257451">
    <property type="protein sequence ID" value="KND03517.1"/>
    <property type="molecule type" value="Genomic_DNA"/>
</dbReference>
<dbReference type="CDD" id="cd00067">
    <property type="entry name" value="GAL4"/>
    <property type="match status" value="1"/>
</dbReference>
<feature type="region of interest" description="Disordered" evidence="8">
    <location>
        <begin position="456"/>
        <end position="524"/>
    </location>
</feature>
<dbReference type="InParanoid" id="A0A0L0HR03"/>
<keyword evidence="7" id="KW-0539">Nucleus</keyword>
<evidence type="ECO:0000256" key="8">
    <source>
        <dbReference type="SAM" id="MobiDB-lite"/>
    </source>
</evidence>
<keyword evidence="5" id="KW-0238">DNA-binding</keyword>
<proteinExistence type="predicted"/>
<evidence type="ECO:0000256" key="6">
    <source>
        <dbReference type="ARBA" id="ARBA00023163"/>
    </source>
</evidence>
<dbReference type="RefSeq" id="XP_016611556.1">
    <property type="nucleotide sequence ID" value="XM_016749323.1"/>
</dbReference>
<dbReference type="PANTHER" id="PTHR31986:SF7">
    <property type="entry name" value="REGULATOR OF DRUG SENSITIVITY 2"/>
    <property type="match status" value="1"/>
</dbReference>
<evidence type="ECO:0000259" key="9">
    <source>
        <dbReference type="PROSITE" id="PS50048"/>
    </source>
</evidence>
<dbReference type="VEuPathDB" id="FungiDB:SPPG_00998"/>
<dbReference type="InterPro" id="IPR056751">
    <property type="entry name" value="PAS_13"/>
</dbReference>
<gene>
    <name evidence="10" type="ORF">SPPG_00998</name>
</gene>
<protein>
    <recommendedName>
        <fullName evidence="9">Zn(2)-C6 fungal-type domain-containing protein</fullName>
    </recommendedName>
</protein>